<evidence type="ECO:0000313" key="1">
    <source>
        <dbReference type="EMBL" id="KAI6083264.1"/>
    </source>
</evidence>
<organism evidence="1 2">
    <name type="scientific">Hypoxylon rubiginosum</name>
    <dbReference type="NCBI Taxonomy" id="110542"/>
    <lineage>
        <taxon>Eukaryota</taxon>
        <taxon>Fungi</taxon>
        <taxon>Dikarya</taxon>
        <taxon>Ascomycota</taxon>
        <taxon>Pezizomycotina</taxon>
        <taxon>Sordariomycetes</taxon>
        <taxon>Xylariomycetidae</taxon>
        <taxon>Xylariales</taxon>
        <taxon>Hypoxylaceae</taxon>
        <taxon>Hypoxylon</taxon>
    </lineage>
</organism>
<dbReference type="Proteomes" id="UP001497680">
    <property type="component" value="Unassembled WGS sequence"/>
</dbReference>
<gene>
    <name evidence="1" type="ORF">F4821DRAFT_195371</name>
</gene>
<name>A0ACC0CSB4_9PEZI</name>
<evidence type="ECO:0000313" key="2">
    <source>
        <dbReference type="Proteomes" id="UP001497680"/>
    </source>
</evidence>
<comment type="caution">
    <text evidence="1">The sequence shown here is derived from an EMBL/GenBank/DDBJ whole genome shotgun (WGS) entry which is preliminary data.</text>
</comment>
<accession>A0ACC0CSB4</accession>
<keyword evidence="2" id="KW-1185">Reference proteome</keyword>
<proteinExistence type="predicted"/>
<sequence>MAVEQLFFDLGNTSDGSDINLHPELSHPIYTRALEKFLAQTEGPLREGDRAIPYLREVAQGLLGRYCTEYGLRIAFMESIASLLWDPDQQLWGVSQRSYMSMCRWIFRGRKVGGIPPQDYDHLSHTLTVPTKCANCARSPAYFACTSCTLRHDSHITICTMYCNELCLVLHRSTHQSTCVQRVRLMRSVAILKAIFTIVSKELSIFSPAKCQETDGMTFLSQDDPFLDCLRGNFLLHKFPRESFGTKRHDTMVLHSQYSSHIRPDGIIRSLLDWLWERGDSRSFIKSYDLVPVLVKNVDCPLAMEGWFFYMDGLKSNVLRPHWVLRVRLQCGEEFAVDLAGGQFGWAEYLMH</sequence>
<reference evidence="1 2" key="1">
    <citation type="journal article" date="2022" name="New Phytol.">
        <title>Ecological generalism drives hyperdiversity of secondary metabolite gene clusters in xylarialean endophytes.</title>
        <authorList>
            <person name="Franco M.E.E."/>
            <person name="Wisecaver J.H."/>
            <person name="Arnold A.E."/>
            <person name="Ju Y.M."/>
            <person name="Slot J.C."/>
            <person name="Ahrendt S."/>
            <person name="Moore L.P."/>
            <person name="Eastman K.E."/>
            <person name="Scott K."/>
            <person name="Konkel Z."/>
            <person name="Mondo S.J."/>
            <person name="Kuo A."/>
            <person name="Hayes R.D."/>
            <person name="Haridas S."/>
            <person name="Andreopoulos B."/>
            <person name="Riley R."/>
            <person name="LaButti K."/>
            <person name="Pangilinan J."/>
            <person name="Lipzen A."/>
            <person name="Amirebrahimi M."/>
            <person name="Yan J."/>
            <person name="Adam C."/>
            <person name="Keymanesh K."/>
            <person name="Ng V."/>
            <person name="Louie K."/>
            <person name="Northen T."/>
            <person name="Drula E."/>
            <person name="Henrissat B."/>
            <person name="Hsieh H.M."/>
            <person name="Youens-Clark K."/>
            <person name="Lutzoni F."/>
            <person name="Miadlikowska J."/>
            <person name="Eastwood D.C."/>
            <person name="Hamelin R.C."/>
            <person name="Grigoriev I.V."/>
            <person name="U'Ren J.M."/>
        </authorList>
    </citation>
    <scope>NUCLEOTIDE SEQUENCE [LARGE SCALE GENOMIC DNA]</scope>
    <source>
        <strain evidence="1 2">ER1909</strain>
    </source>
</reference>
<protein>
    <submittedName>
        <fullName evidence="1">Uncharacterized protein</fullName>
    </submittedName>
</protein>
<dbReference type="EMBL" id="MU394355">
    <property type="protein sequence ID" value="KAI6083264.1"/>
    <property type="molecule type" value="Genomic_DNA"/>
</dbReference>